<protein>
    <submittedName>
        <fullName evidence="3">Uncharacterized protein</fullName>
    </submittedName>
</protein>
<sequence length="388" mass="43759">MSDDQDGSNASSEGEHNGVMSEDQGVEEVEVDESGAHRELLLHNPSAITFGGLLPNGTGTVINNYQAINRGLNKFVQPKYFAMLLFSAAENKMPWILTEVPQKIMCNSVFVIDIRHLDSEGALFRDGLGSWIQNCGKVSNFFTWENDEVKEIKSGTTAEQSDEIVEFVRRIDKNSSCPAYTRVTVTAAQLGFAALQYFFKGDVEQEFTISYQRPKKSNTHLAHLNLANQAAILARTTRRGHKRKSSARDDDLDISESVTPFPKIILPTRVVGHNSNGPLRTPVGAIASAMGKEPLDVGAGTLIAYLREHIRSERAERVEDRKLRREELEARRVERLEDRKLQREELELRRKELQLQAAKWAVEQEQWNVERKGRDAMLDLLKKKADEA</sequence>
<name>A0A1W0WVL4_HYPEX</name>
<feature type="coiled-coil region" evidence="1">
    <location>
        <begin position="336"/>
        <end position="363"/>
    </location>
</feature>
<organism evidence="3 4">
    <name type="scientific">Hypsibius exemplaris</name>
    <name type="common">Freshwater tardigrade</name>
    <dbReference type="NCBI Taxonomy" id="2072580"/>
    <lineage>
        <taxon>Eukaryota</taxon>
        <taxon>Metazoa</taxon>
        <taxon>Ecdysozoa</taxon>
        <taxon>Tardigrada</taxon>
        <taxon>Eutardigrada</taxon>
        <taxon>Parachela</taxon>
        <taxon>Hypsibioidea</taxon>
        <taxon>Hypsibiidae</taxon>
        <taxon>Hypsibius</taxon>
    </lineage>
</organism>
<dbReference type="EMBL" id="MTYJ01000041">
    <property type="protein sequence ID" value="OQV19236.1"/>
    <property type="molecule type" value="Genomic_DNA"/>
</dbReference>
<dbReference type="AlphaFoldDB" id="A0A1W0WVL4"/>
<dbReference type="OrthoDB" id="10501797at2759"/>
<comment type="caution">
    <text evidence="3">The sequence shown here is derived from an EMBL/GenBank/DDBJ whole genome shotgun (WGS) entry which is preliminary data.</text>
</comment>
<evidence type="ECO:0000313" key="4">
    <source>
        <dbReference type="Proteomes" id="UP000192578"/>
    </source>
</evidence>
<gene>
    <name evidence="3" type="ORF">BV898_06659</name>
</gene>
<proteinExistence type="predicted"/>
<evidence type="ECO:0000256" key="2">
    <source>
        <dbReference type="SAM" id="MobiDB-lite"/>
    </source>
</evidence>
<feature type="region of interest" description="Disordered" evidence="2">
    <location>
        <begin position="1"/>
        <end position="32"/>
    </location>
</feature>
<evidence type="ECO:0000256" key="1">
    <source>
        <dbReference type="SAM" id="Coils"/>
    </source>
</evidence>
<keyword evidence="4" id="KW-1185">Reference proteome</keyword>
<evidence type="ECO:0000313" key="3">
    <source>
        <dbReference type="EMBL" id="OQV19236.1"/>
    </source>
</evidence>
<reference evidence="4" key="1">
    <citation type="submission" date="2017-01" db="EMBL/GenBank/DDBJ databases">
        <title>Comparative genomics of anhydrobiosis in the tardigrade Hypsibius dujardini.</title>
        <authorList>
            <person name="Yoshida Y."/>
            <person name="Koutsovoulos G."/>
            <person name="Laetsch D."/>
            <person name="Stevens L."/>
            <person name="Kumar S."/>
            <person name="Horikawa D."/>
            <person name="Ishino K."/>
            <person name="Komine S."/>
            <person name="Tomita M."/>
            <person name="Blaxter M."/>
            <person name="Arakawa K."/>
        </authorList>
    </citation>
    <scope>NUCLEOTIDE SEQUENCE [LARGE SCALE GENOMIC DNA]</scope>
    <source>
        <strain evidence="4">Z151</strain>
    </source>
</reference>
<dbReference type="Proteomes" id="UP000192578">
    <property type="component" value="Unassembled WGS sequence"/>
</dbReference>
<keyword evidence="1" id="KW-0175">Coiled coil</keyword>
<accession>A0A1W0WVL4</accession>